<evidence type="ECO:0000313" key="5">
    <source>
        <dbReference type="Proteomes" id="UP000295818"/>
    </source>
</evidence>
<dbReference type="EMBL" id="SLWM01000006">
    <property type="protein sequence ID" value="TCO23158.1"/>
    <property type="molecule type" value="Genomic_DNA"/>
</dbReference>
<dbReference type="SUPFAM" id="SSF53850">
    <property type="entry name" value="Periplasmic binding protein-like II"/>
    <property type="match status" value="1"/>
</dbReference>
<reference evidence="4 5" key="1">
    <citation type="journal article" date="2015" name="Stand. Genomic Sci.">
        <title>Genomic Encyclopedia of Bacterial and Archaeal Type Strains, Phase III: the genomes of soil and plant-associated and newly described type strains.</title>
        <authorList>
            <person name="Whitman W.B."/>
            <person name="Woyke T."/>
            <person name="Klenk H.P."/>
            <person name="Zhou Y."/>
            <person name="Lilburn T.G."/>
            <person name="Beck B.J."/>
            <person name="De Vos P."/>
            <person name="Vandamme P."/>
            <person name="Eisen J.A."/>
            <person name="Garrity G."/>
            <person name="Hugenholtz P."/>
            <person name="Kyrpides N.C."/>
        </authorList>
    </citation>
    <scope>NUCLEOTIDE SEQUENCE [LARGE SCALE GENOMIC DNA]</scope>
    <source>
        <strain evidence="4 5">VKM Ac-2538</strain>
    </source>
</reference>
<keyword evidence="1 2" id="KW-0732">Signal</keyword>
<sequence length="315" mass="33352">MRRLLIAFALAPLLLAGCGADPADTENTSAQLGVNTSAEQNRVTTTKNDAAAALLPAKIRERGTLIVGAGFGSGNPPLGFIADDNKTPIGLEVDLAYLVSEALGLRPEIQVTSWENLFIGLDSAKYDAGFSNITVTEKRKQKYDFATYRKDDIAFEAKKGSTWKIAEGKDVAGKTIAVGSGTNQEKILVDWNEANVKAGLPAATIKYFQSQPDTYLALSSGRIDAYLGPNPSIAYHVRTGGQTETIGKFSGAGPTLQGLIAATTKKDNGLVQAYQAALNAVIADGSYAKVLDRWNVSTEAVEKSELNPPGLPLTS</sequence>
<evidence type="ECO:0000256" key="2">
    <source>
        <dbReference type="SAM" id="SignalP"/>
    </source>
</evidence>
<proteinExistence type="predicted"/>
<organism evidence="4 5">
    <name type="scientific">Kribbella orskensis</name>
    <dbReference type="NCBI Taxonomy" id="2512216"/>
    <lineage>
        <taxon>Bacteria</taxon>
        <taxon>Bacillati</taxon>
        <taxon>Actinomycetota</taxon>
        <taxon>Actinomycetes</taxon>
        <taxon>Propionibacteriales</taxon>
        <taxon>Kribbellaceae</taxon>
        <taxon>Kribbella</taxon>
    </lineage>
</organism>
<feature type="signal peptide" evidence="2">
    <location>
        <begin position="1"/>
        <end position="22"/>
    </location>
</feature>
<dbReference type="Proteomes" id="UP000295818">
    <property type="component" value="Unassembled WGS sequence"/>
</dbReference>
<feature type="chain" id="PRO_5047114406" evidence="2">
    <location>
        <begin position="23"/>
        <end position="315"/>
    </location>
</feature>
<protein>
    <submittedName>
        <fullName evidence="4">Polar amino acid transport system substrate-binding protein</fullName>
    </submittedName>
</protein>
<comment type="caution">
    <text evidence="4">The sequence shown here is derived from an EMBL/GenBank/DDBJ whole genome shotgun (WGS) entry which is preliminary data.</text>
</comment>
<dbReference type="PANTHER" id="PTHR35936:SF17">
    <property type="entry name" value="ARGININE-BINDING EXTRACELLULAR PROTEIN ARTP"/>
    <property type="match status" value="1"/>
</dbReference>
<dbReference type="RefSeq" id="WP_132189821.1">
    <property type="nucleotide sequence ID" value="NZ_SLWM01000006.1"/>
</dbReference>
<dbReference type="Gene3D" id="3.40.190.10">
    <property type="entry name" value="Periplasmic binding protein-like II"/>
    <property type="match status" value="2"/>
</dbReference>
<feature type="domain" description="Solute-binding protein family 3/N-terminal" evidence="3">
    <location>
        <begin position="64"/>
        <end position="298"/>
    </location>
</feature>
<dbReference type="PROSITE" id="PS51257">
    <property type="entry name" value="PROKAR_LIPOPROTEIN"/>
    <property type="match status" value="1"/>
</dbReference>
<evidence type="ECO:0000313" key="4">
    <source>
        <dbReference type="EMBL" id="TCO23158.1"/>
    </source>
</evidence>
<dbReference type="PANTHER" id="PTHR35936">
    <property type="entry name" value="MEMBRANE-BOUND LYTIC MUREIN TRANSGLYCOSYLASE F"/>
    <property type="match status" value="1"/>
</dbReference>
<dbReference type="CDD" id="cd01004">
    <property type="entry name" value="PBP2_MidA_like"/>
    <property type="match status" value="1"/>
</dbReference>
<evidence type="ECO:0000256" key="1">
    <source>
        <dbReference type="ARBA" id="ARBA00022729"/>
    </source>
</evidence>
<dbReference type="Pfam" id="PF00497">
    <property type="entry name" value="SBP_bac_3"/>
    <property type="match status" value="1"/>
</dbReference>
<evidence type="ECO:0000259" key="3">
    <source>
        <dbReference type="SMART" id="SM00062"/>
    </source>
</evidence>
<dbReference type="InterPro" id="IPR001638">
    <property type="entry name" value="Solute-binding_3/MltF_N"/>
</dbReference>
<dbReference type="SMART" id="SM00062">
    <property type="entry name" value="PBPb"/>
    <property type="match status" value="1"/>
</dbReference>
<keyword evidence="5" id="KW-1185">Reference proteome</keyword>
<accession>A0ABY2BKX7</accession>
<name>A0ABY2BKX7_9ACTN</name>
<gene>
    <name evidence="4" type="ORF">EV644_106467</name>
</gene>